<dbReference type="eggNOG" id="ENOG502Z8PZ">
    <property type="taxonomic scope" value="Bacteria"/>
</dbReference>
<dbReference type="HOGENOM" id="CLU_067295_0_0_9"/>
<protein>
    <submittedName>
        <fullName evidence="1">Uncharacterized protein</fullName>
    </submittedName>
</protein>
<sequence length="287" mass="31871">MFGYVRPYKPELKIREFEAYRAVYCGICHTLGKRYAFAMRFILSYDLTLMAILLLSLRDNPPAVCRCRCPAKLRKMPACEQSAELRFVADCGVLLLYHKLRDNLRDGSFFKKLAAAFLLPFAALMKRRATARQPQAAAHIADAMRAQCDAERRKAGVDAAADPTGGMIADLLLLGAGQGADERVLHRFGYFLGRWVYLIDAVDDMQADVKSGDYNPFVLAWRLSPASDFAACRARAVGLLNSCVYEMQAALALLPVRQYAGVLENTFVLGLPHIQCAVVEGQPLKGR</sequence>
<dbReference type="KEGG" id="eha:Ethha_1062"/>
<proteinExistence type="predicted"/>
<reference evidence="1 2" key="1">
    <citation type="submission" date="2010-12" db="EMBL/GenBank/DDBJ databases">
        <title>Complete sequence of Ethanoligenens harbinense YUAN-3.</title>
        <authorList>
            <person name="Lucas S."/>
            <person name="Copeland A."/>
            <person name="Lapidus A."/>
            <person name="Cheng J.-F."/>
            <person name="Bruce D."/>
            <person name="Goodwin L."/>
            <person name="Pitluck S."/>
            <person name="Chertkov O."/>
            <person name="Misra M."/>
            <person name="Detter J.C."/>
            <person name="Han C."/>
            <person name="Tapia R."/>
            <person name="Land M."/>
            <person name="Hauser L."/>
            <person name="Jeffries C."/>
            <person name="Kyrpides N."/>
            <person name="Ivanova N."/>
            <person name="Mikhailova N."/>
            <person name="Wang A."/>
            <person name="Mouttaki H."/>
            <person name="He Z."/>
            <person name="Zhou J."/>
            <person name="Hemme C.L."/>
            <person name="Woyke T."/>
        </authorList>
    </citation>
    <scope>NUCLEOTIDE SEQUENCE [LARGE SCALE GENOMIC DNA]</scope>
    <source>
        <strain evidence="2">DSM 18485 / JCM 12961 / CGMCC 1.5033 / YUAN-3</strain>
    </source>
</reference>
<dbReference type="AlphaFoldDB" id="E6U4I7"/>
<evidence type="ECO:0000313" key="1">
    <source>
        <dbReference type="EMBL" id="ADU26615.1"/>
    </source>
</evidence>
<dbReference type="RefSeq" id="WP_013484976.1">
    <property type="nucleotide sequence ID" value="NC_014828.1"/>
</dbReference>
<keyword evidence="2" id="KW-1185">Reference proteome</keyword>
<gene>
    <name evidence="1" type="ordered locus">Ethha_1062</name>
</gene>
<evidence type="ECO:0000313" key="2">
    <source>
        <dbReference type="Proteomes" id="UP000001551"/>
    </source>
</evidence>
<accession>E6U4I7</accession>
<dbReference type="Proteomes" id="UP000001551">
    <property type="component" value="Chromosome"/>
</dbReference>
<organism evidence="1 2">
    <name type="scientific">Ethanoligenens harbinense (strain DSM 18485 / JCM 12961 / CGMCC 1.5033 / YUAN-3)</name>
    <dbReference type="NCBI Taxonomy" id="663278"/>
    <lineage>
        <taxon>Bacteria</taxon>
        <taxon>Bacillati</taxon>
        <taxon>Bacillota</taxon>
        <taxon>Clostridia</taxon>
        <taxon>Eubacteriales</taxon>
        <taxon>Oscillospiraceae</taxon>
        <taxon>Ethanoligenens</taxon>
    </lineage>
</organism>
<name>E6U4I7_ETHHY</name>
<dbReference type="STRING" id="663278.Ethha_1062"/>
<dbReference type="InterPro" id="IPR043740">
    <property type="entry name" value="DUF5685"/>
</dbReference>
<dbReference type="Pfam" id="PF18937">
    <property type="entry name" value="DUF5685"/>
    <property type="match status" value="1"/>
</dbReference>
<dbReference type="EMBL" id="CP002400">
    <property type="protein sequence ID" value="ADU26615.1"/>
    <property type="molecule type" value="Genomic_DNA"/>
</dbReference>